<dbReference type="PANTHER" id="PTHR12137:SF54">
    <property type="entry name" value="CARBOHYDRATE SULFOTRANSFERASE"/>
    <property type="match status" value="1"/>
</dbReference>
<dbReference type="GO" id="GO:0000139">
    <property type="term" value="C:Golgi membrane"/>
    <property type="evidence" value="ECO:0007669"/>
    <property type="project" value="UniProtKB-SubCell"/>
</dbReference>
<evidence type="ECO:0000256" key="7">
    <source>
        <dbReference type="ARBA" id="ARBA00023180"/>
    </source>
</evidence>
<keyword evidence="3" id="KW-0812">Transmembrane</keyword>
<name>A0A6C0BER6_9ZZZZ</name>
<keyword evidence="5" id="KW-0333">Golgi apparatus</keyword>
<organism evidence="8">
    <name type="scientific">viral metagenome</name>
    <dbReference type="NCBI Taxonomy" id="1070528"/>
    <lineage>
        <taxon>unclassified sequences</taxon>
        <taxon>metagenomes</taxon>
        <taxon>organismal metagenomes</taxon>
    </lineage>
</organism>
<dbReference type="InterPro" id="IPR018011">
    <property type="entry name" value="Carb_sulfotrans_8-10"/>
</dbReference>
<reference evidence="8" key="1">
    <citation type="journal article" date="2020" name="Nature">
        <title>Giant virus diversity and host interactions through global metagenomics.</title>
        <authorList>
            <person name="Schulz F."/>
            <person name="Roux S."/>
            <person name="Paez-Espino D."/>
            <person name="Jungbluth S."/>
            <person name="Walsh D.A."/>
            <person name="Denef V.J."/>
            <person name="McMahon K.D."/>
            <person name="Konstantinidis K.T."/>
            <person name="Eloe-Fadrosh E.A."/>
            <person name="Kyrpides N.C."/>
            <person name="Woyke T."/>
        </authorList>
    </citation>
    <scope>NUCLEOTIDE SEQUENCE</scope>
    <source>
        <strain evidence="8">GVMAG-M-3300010160-4</strain>
    </source>
</reference>
<dbReference type="AlphaFoldDB" id="A0A6C0BER6"/>
<evidence type="ECO:0000256" key="6">
    <source>
        <dbReference type="ARBA" id="ARBA00023136"/>
    </source>
</evidence>
<dbReference type="GO" id="GO:0008146">
    <property type="term" value="F:sulfotransferase activity"/>
    <property type="evidence" value="ECO:0007669"/>
    <property type="project" value="InterPro"/>
</dbReference>
<dbReference type="PANTHER" id="PTHR12137">
    <property type="entry name" value="CARBOHYDRATE SULFOTRANSFERASE"/>
    <property type="match status" value="1"/>
</dbReference>
<sequence length="219" mass="26215">MVCYCSEKKIIYIHIPKCAGLTIEKILVSMYGFKYFTFPKDSSVEELVRYPFLNDPRAKMGLFRYILKYSNESKIYDLNSFFKFTFVRNPFDRAISSVKYLSDRMECSEIRKLEPERYIKNFYISCLSSTYLYFHFILSQEDCIKDLDGNIKMDFIGRFENLIPDLKFLLFDKLGFEVKDINNIHENKSDDNSTFFCKEDVDKIILDINRSDFYTFHYI</sequence>
<dbReference type="InterPro" id="IPR005331">
    <property type="entry name" value="Sulfotransferase"/>
</dbReference>
<dbReference type="Gene3D" id="3.40.50.300">
    <property type="entry name" value="P-loop containing nucleotide triphosphate hydrolases"/>
    <property type="match status" value="1"/>
</dbReference>
<protein>
    <submittedName>
        <fullName evidence="8">Uncharacterized protein</fullName>
    </submittedName>
</protein>
<evidence type="ECO:0000313" key="8">
    <source>
        <dbReference type="EMBL" id="QHS89863.1"/>
    </source>
</evidence>
<dbReference type="InterPro" id="IPR027417">
    <property type="entry name" value="P-loop_NTPase"/>
</dbReference>
<dbReference type="EMBL" id="MN739120">
    <property type="protein sequence ID" value="QHS89863.1"/>
    <property type="molecule type" value="Genomic_DNA"/>
</dbReference>
<dbReference type="GO" id="GO:0016051">
    <property type="term" value="P:carbohydrate biosynthetic process"/>
    <property type="evidence" value="ECO:0007669"/>
    <property type="project" value="InterPro"/>
</dbReference>
<evidence type="ECO:0000256" key="5">
    <source>
        <dbReference type="ARBA" id="ARBA00023034"/>
    </source>
</evidence>
<accession>A0A6C0BER6</accession>
<evidence type="ECO:0000256" key="3">
    <source>
        <dbReference type="ARBA" id="ARBA00022692"/>
    </source>
</evidence>
<dbReference type="Pfam" id="PF03567">
    <property type="entry name" value="Sulfotransfer_2"/>
    <property type="match status" value="1"/>
</dbReference>
<proteinExistence type="predicted"/>
<keyword evidence="2" id="KW-0808">Transferase</keyword>
<keyword evidence="4" id="KW-1133">Transmembrane helix</keyword>
<evidence type="ECO:0000256" key="2">
    <source>
        <dbReference type="ARBA" id="ARBA00022679"/>
    </source>
</evidence>
<evidence type="ECO:0000256" key="1">
    <source>
        <dbReference type="ARBA" id="ARBA00004323"/>
    </source>
</evidence>
<comment type="subcellular location">
    <subcellularLocation>
        <location evidence="1">Golgi apparatus membrane</location>
        <topology evidence="1">Single-pass type II membrane protein</topology>
    </subcellularLocation>
</comment>
<keyword evidence="7" id="KW-0325">Glycoprotein</keyword>
<keyword evidence="6" id="KW-0472">Membrane</keyword>
<evidence type="ECO:0000256" key="4">
    <source>
        <dbReference type="ARBA" id="ARBA00022989"/>
    </source>
</evidence>